<proteinExistence type="predicted"/>
<dbReference type="RefSeq" id="XP_008731578.1">
    <property type="nucleotide sequence ID" value="XM_008733356.1"/>
</dbReference>
<feature type="compositionally biased region" description="Basic residues" evidence="1">
    <location>
        <begin position="54"/>
        <end position="75"/>
    </location>
</feature>
<reference evidence="2 3" key="1">
    <citation type="submission" date="2013-03" db="EMBL/GenBank/DDBJ databases">
        <title>The Genome Sequence of Cladophialophora carrionii CBS 160.54.</title>
        <authorList>
            <consortium name="The Broad Institute Genomics Platform"/>
            <person name="Cuomo C."/>
            <person name="de Hoog S."/>
            <person name="Gorbushina A."/>
            <person name="Walker B."/>
            <person name="Young S.K."/>
            <person name="Zeng Q."/>
            <person name="Gargeya S."/>
            <person name="Fitzgerald M."/>
            <person name="Haas B."/>
            <person name="Abouelleil A."/>
            <person name="Allen A.W."/>
            <person name="Alvarado L."/>
            <person name="Arachchi H.M."/>
            <person name="Berlin A.M."/>
            <person name="Chapman S.B."/>
            <person name="Gainer-Dewar J."/>
            <person name="Goldberg J."/>
            <person name="Griggs A."/>
            <person name="Gujja S."/>
            <person name="Hansen M."/>
            <person name="Howarth C."/>
            <person name="Imamovic A."/>
            <person name="Ireland A."/>
            <person name="Larimer J."/>
            <person name="McCowan C."/>
            <person name="Murphy C."/>
            <person name="Pearson M."/>
            <person name="Poon T.W."/>
            <person name="Priest M."/>
            <person name="Roberts A."/>
            <person name="Saif S."/>
            <person name="Shea T."/>
            <person name="Sisk P."/>
            <person name="Sykes S."/>
            <person name="Wortman J."/>
            <person name="Nusbaum C."/>
            <person name="Birren B."/>
        </authorList>
    </citation>
    <scope>NUCLEOTIDE SEQUENCE [LARGE SCALE GENOMIC DNA]</scope>
    <source>
        <strain evidence="2 3">CBS 160.54</strain>
    </source>
</reference>
<dbReference type="AlphaFoldDB" id="V9D058"/>
<dbReference type="EMBL" id="KB822709">
    <property type="protein sequence ID" value="ETI20036.1"/>
    <property type="molecule type" value="Genomic_DNA"/>
</dbReference>
<dbReference type="GeneID" id="19987544"/>
<name>V9D058_9EURO</name>
<sequence length="460" mass="51604">MRVHFLPVRPPNVKTTQREVELDQAEARVHAATVSSRWRQYAAPPESLADSKGRNSKGKRTGGRTRSARSRHLTARHFDKENRPGPIQEDTALRVQVAYPVIERGKSGRLDPFIRLAGEDDLSRRDRDLIHFYLTTGPAQYGTSDRPSFCPTRDCTVPQLATNAVYVRWLAFVAEMMTISMTKTDTLTGKMAIAARRATNYRLMRRMMADADNWDRTSTVFSLIVAAISEFRAGDASVAKKHLAMATGLLERKRGLMTIQEMEFTEGVIILYAFTSLQLPILETSASLAGALERWRTTTSMLKSEKMQGATVPGRLITELALPTRPQWGPQLACLHILNCILSRCSEEDGQEYVENLTRMTSGSRGTGKLAPVAIFFMLCSCAERMGWWHARTAGPLTTWETIELIALMYFAPRKRVDFMAFLASRIHKGPMLDLDINEVEAEIVLNWELKHGNHGGAFG</sequence>
<gene>
    <name evidence="2" type="ORF">G647_09051</name>
</gene>
<dbReference type="HOGENOM" id="CLU_660593_0_0_1"/>
<dbReference type="Proteomes" id="UP000030678">
    <property type="component" value="Unassembled WGS sequence"/>
</dbReference>
<evidence type="ECO:0000256" key="1">
    <source>
        <dbReference type="SAM" id="MobiDB-lite"/>
    </source>
</evidence>
<organism evidence="2 3">
    <name type="scientific">Cladophialophora carrionii CBS 160.54</name>
    <dbReference type="NCBI Taxonomy" id="1279043"/>
    <lineage>
        <taxon>Eukaryota</taxon>
        <taxon>Fungi</taxon>
        <taxon>Dikarya</taxon>
        <taxon>Ascomycota</taxon>
        <taxon>Pezizomycotina</taxon>
        <taxon>Eurotiomycetes</taxon>
        <taxon>Chaetothyriomycetidae</taxon>
        <taxon>Chaetothyriales</taxon>
        <taxon>Herpotrichiellaceae</taxon>
        <taxon>Cladophialophora</taxon>
    </lineage>
</organism>
<evidence type="ECO:0000313" key="3">
    <source>
        <dbReference type="Proteomes" id="UP000030678"/>
    </source>
</evidence>
<evidence type="ECO:0000313" key="2">
    <source>
        <dbReference type="EMBL" id="ETI20036.1"/>
    </source>
</evidence>
<feature type="region of interest" description="Disordered" evidence="1">
    <location>
        <begin position="33"/>
        <end position="86"/>
    </location>
</feature>
<protein>
    <submittedName>
        <fullName evidence="2">Uncharacterized protein</fullName>
    </submittedName>
</protein>
<accession>V9D058</accession>
<dbReference type="VEuPathDB" id="FungiDB:G647_09051"/>